<gene>
    <name evidence="2" type="ORF">TSIB3V08_LOCUS9510</name>
</gene>
<dbReference type="EMBL" id="OC005546">
    <property type="protein sequence ID" value="CAD7265472.1"/>
    <property type="molecule type" value="Genomic_DNA"/>
</dbReference>
<proteinExistence type="predicted"/>
<sequence length="187" mass="21647">MSDHCQVVSSWVCQIQFDIQQWQYHGVCSYFKVWIQEFNVVRYKPNKLVLDQASAVDVTHFSSGILCEYPKLRRLQFNQQVRDGQLLLGERESSGHTQKKMGHCIAIAIDHDDDEDDDLRDLAHARVSHMSHQSPRNNYPHHSHHGGMPLDPPGTYGGLNPHHKGGRGQMVKRRRNNPPRKEYSNMR</sequence>
<feature type="compositionally biased region" description="Basic residues" evidence="1">
    <location>
        <begin position="161"/>
        <end position="178"/>
    </location>
</feature>
<name>A0A7R9B3H0_TIMSH</name>
<dbReference type="AlphaFoldDB" id="A0A7R9B3H0"/>
<evidence type="ECO:0000256" key="1">
    <source>
        <dbReference type="SAM" id="MobiDB-lite"/>
    </source>
</evidence>
<accession>A0A7R9B3H0</accession>
<evidence type="ECO:0000313" key="2">
    <source>
        <dbReference type="EMBL" id="CAD7265472.1"/>
    </source>
</evidence>
<protein>
    <submittedName>
        <fullName evidence="2">Uncharacterized protein</fullName>
    </submittedName>
</protein>
<organism evidence="2">
    <name type="scientific">Timema shepardi</name>
    <name type="common">Walking stick</name>
    <dbReference type="NCBI Taxonomy" id="629360"/>
    <lineage>
        <taxon>Eukaryota</taxon>
        <taxon>Metazoa</taxon>
        <taxon>Ecdysozoa</taxon>
        <taxon>Arthropoda</taxon>
        <taxon>Hexapoda</taxon>
        <taxon>Insecta</taxon>
        <taxon>Pterygota</taxon>
        <taxon>Neoptera</taxon>
        <taxon>Polyneoptera</taxon>
        <taxon>Phasmatodea</taxon>
        <taxon>Timematodea</taxon>
        <taxon>Timematoidea</taxon>
        <taxon>Timematidae</taxon>
        <taxon>Timema</taxon>
    </lineage>
</organism>
<feature type="region of interest" description="Disordered" evidence="1">
    <location>
        <begin position="128"/>
        <end position="187"/>
    </location>
</feature>
<reference evidence="2" key="1">
    <citation type="submission" date="2020-11" db="EMBL/GenBank/DDBJ databases">
        <authorList>
            <person name="Tran Van P."/>
        </authorList>
    </citation>
    <scope>NUCLEOTIDE SEQUENCE</scope>
</reference>